<dbReference type="RefSeq" id="WP_147923879.1">
    <property type="nucleotide sequence ID" value="NZ_VRTY01000127.1"/>
</dbReference>
<dbReference type="AlphaFoldDB" id="A0A5C8IXL7"/>
<sequence length="90" mass="10280">MELIINTKKISKALTGYRTELLKAYTTTTEEGLSAVNLVLYTTATHPDILRDMLIDCIENQYNYCAINRASDEIIIYTFSSIKGYSYKIK</sequence>
<evidence type="ECO:0000313" key="2">
    <source>
        <dbReference type="Proteomes" id="UP000321926"/>
    </source>
</evidence>
<name>A0A5C8IXL7_9BACT</name>
<dbReference type="EMBL" id="VRTY01000127">
    <property type="protein sequence ID" value="TXK26543.1"/>
    <property type="molecule type" value="Genomic_DNA"/>
</dbReference>
<organism evidence="1 2">
    <name type="scientific">Pontibacter qinzhouensis</name>
    <dbReference type="NCBI Taxonomy" id="2603253"/>
    <lineage>
        <taxon>Bacteria</taxon>
        <taxon>Pseudomonadati</taxon>
        <taxon>Bacteroidota</taxon>
        <taxon>Cytophagia</taxon>
        <taxon>Cytophagales</taxon>
        <taxon>Hymenobacteraceae</taxon>
        <taxon>Pontibacter</taxon>
    </lineage>
</organism>
<dbReference type="Proteomes" id="UP000321926">
    <property type="component" value="Unassembled WGS sequence"/>
</dbReference>
<evidence type="ECO:0000313" key="1">
    <source>
        <dbReference type="EMBL" id="TXK26543.1"/>
    </source>
</evidence>
<gene>
    <name evidence="1" type="ORF">FVR03_21715</name>
</gene>
<reference evidence="1 2" key="1">
    <citation type="submission" date="2019-08" db="EMBL/GenBank/DDBJ databases">
        <authorList>
            <person name="Shi S."/>
        </authorList>
    </citation>
    <scope>NUCLEOTIDE SEQUENCE [LARGE SCALE GENOMIC DNA]</scope>
    <source>
        <strain evidence="1 2">GY10130</strain>
    </source>
</reference>
<protein>
    <submittedName>
        <fullName evidence="1">Uncharacterized protein</fullName>
    </submittedName>
</protein>
<proteinExistence type="predicted"/>
<comment type="caution">
    <text evidence="1">The sequence shown here is derived from an EMBL/GenBank/DDBJ whole genome shotgun (WGS) entry which is preliminary data.</text>
</comment>
<accession>A0A5C8IXL7</accession>
<keyword evidence="2" id="KW-1185">Reference proteome</keyword>